<protein>
    <submittedName>
        <fullName evidence="1">Uncharacterized protein LOC105138806</fullName>
    </submittedName>
</protein>
<organism evidence="1">
    <name type="scientific">Rhizophora mucronata</name>
    <name type="common">Asiatic mangrove</name>
    <dbReference type="NCBI Taxonomy" id="61149"/>
    <lineage>
        <taxon>Eukaryota</taxon>
        <taxon>Viridiplantae</taxon>
        <taxon>Streptophyta</taxon>
        <taxon>Embryophyta</taxon>
        <taxon>Tracheophyta</taxon>
        <taxon>Spermatophyta</taxon>
        <taxon>Magnoliopsida</taxon>
        <taxon>eudicotyledons</taxon>
        <taxon>Gunneridae</taxon>
        <taxon>Pentapetalae</taxon>
        <taxon>rosids</taxon>
        <taxon>fabids</taxon>
        <taxon>Malpighiales</taxon>
        <taxon>Rhizophoraceae</taxon>
        <taxon>Rhizophora</taxon>
    </lineage>
</organism>
<evidence type="ECO:0000313" key="1">
    <source>
        <dbReference type="EMBL" id="MBX49473.1"/>
    </source>
</evidence>
<accession>A0A2P2P498</accession>
<dbReference type="AlphaFoldDB" id="A0A2P2P498"/>
<dbReference type="EMBL" id="GGEC01068989">
    <property type="protein sequence ID" value="MBX49473.1"/>
    <property type="molecule type" value="Transcribed_RNA"/>
</dbReference>
<sequence length="61" mass="6855">MHHFYVLNGGSMVEAVIVSYTCHVSEQSIKCNAYPLVTLITIIISWNCLKICLDIRLVIST</sequence>
<reference evidence="1" key="1">
    <citation type="submission" date="2018-02" db="EMBL/GenBank/DDBJ databases">
        <title>Rhizophora mucronata_Transcriptome.</title>
        <authorList>
            <person name="Meera S.P."/>
            <person name="Sreeshan A."/>
            <person name="Augustine A."/>
        </authorList>
    </citation>
    <scope>NUCLEOTIDE SEQUENCE</scope>
    <source>
        <tissue evidence="1">Leaf</tissue>
    </source>
</reference>
<proteinExistence type="predicted"/>
<name>A0A2P2P498_RHIMU</name>